<organism evidence="1 2">
    <name type="scientific">Cymbomonas tetramitiformis</name>
    <dbReference type="NCBI Taxonomy" id="36881"/>
    <lineage>
        <taxon>Eukaryota</taxon>
        <taxon>Viridiplantae</taxon>
        <taxon>Chlorophyta</taxon>
        <taxon>Pyramimonadophyceae</taxon>
        <taxon>Pyramimonadales</taxon>
        <taxon>Pyramimonadaceae</taxon>
        <taxon>Cymbomonas</taxon>
    </lineage>
</organism>
<evidence type="ECO:0000313" key="2">
    <source>
        <dbReference type="Proteomes" id="UP001190700"/>
    </source>
</evidence>
<keyword evidence="2" id="KW-1185">Reference proteome</keyword>
<dbReference type="InterPro" id="IPR046357">
    <property type="entry name" value="PPIase_dom_sf"/>
</dbReference>
<dbReference type="GO" id="GO:0003755">
    <property type="term" value="F:peptidyl-prolyl cis-trans isomerase activity"/>
    <property type="evidence" value="ECO:0007669"/>
    <property type="project" value="InterPro"/>
</dbReference>
<feature type="non-terminal residue" evidence="1">
    <location>
        <position position="206"/>
    </location>
</feature>
<proteinExistence type="predicted"/>
<dbReference type="PANTHER" id="PTHR47862:SF1">
    <property type="entry name" value="PEPTIDYL-PROLYL CIS-TRANS ISOMERASE FKBP18, CHLOROPLASTIC"/>
    <property type="match status" value="1"/>
</dbReference>
<reference evidence="1 2" key="1">
    <citation type="journal article" date="2015" name="Genome Biol. Evol.">
        <title>Comparative Genomics of a Bacterivorous Green Alga Reveals Evolutionary Causalities and Consequences of Phago-Mixotrophic Mode of Nutrition.</title>
        <authorList>
            <person name="Burns J.A."/>
            <person name="Paasch A."/>
            <person name="Narechania A."/>
            <person name="Kim E."/>
        </authorList>
    </citation>
    <scope>NUCLEOTIDE SEQUENCE [LARGE SCALE GENOMIC DNA]</scope>
    <source>
        <strain evidence="1 2">PLY_AMNH</strain>
    </source>
</reference>
<comment type="caution">
    <text evidence="1">The sequence shown here is derived from an EMBL/GenBank/DDBJ whole genome shotgun (WGS) entry which is preliminary data.</text>
</comment>
<dbReference type="Proteomes" id="UP001190700">
    <property type="component" value="Unassembled WGS sequence"/>
</dbReference>
<dbReference type="InterPro" id="IPR044180">
    <property type="entry name" value="FKBP18-like"/>
</dbReference>
<dbReference type="EMBL" id="LGRX02013603">
    <property type="protein sequence ID" value="KAK3265900.1"/>
    <property type="molecule type" value="Genomic_DNA"/>
</dbReference>
<accession>A0AAE0FU62</accession>
<sequence>MFTATVSYVSILQRAQLRSASEKFPGSAQKQLTASKRNITHASSLSEEQTEARPQFIFSRRAAASATLLALSVTQPAQAIGFKKELKKKRVTADMFVDGSEYEFRNETQPGLKLYDLEEGIGPVIEKGDTITVHYDCKFRGLTVVSSREGRLLGGNRSIAQPFTFKVGKIPSEYQRVARKDYFTGVGLKVGKDIQNNEFYVEAVTK</sequence>
<evidence type="ECO:0000313" key="1">
    <source>
        <dbReference type="EMBL" id="KAK3265900.1"/>
    </source>
</evidence>
<dbReference type="AlphaFoldDB" id="A0AAE0FU62"/>
<dbReference type="Gene3D" id="3.10.50.40">
    <property type="match status" value="1"/>
</dbReference>
<gene>
    <name evidence="1" type="ORF">CYMTET_25446</name>
</gene>
<dbReference type="GO" id="GO:0009543">
    <property type="term" value="C:chloroplast thylakoid lumen"/>
    <property type="evidence" value="ECO:0007669"/>
    <property type="project" value="TreeGrafter"/>
</dbReference>
<protein>
    <submittedName>
        <fullName evidence="1">Uncharacterized protein</fullName>
    </submittedName>
</protein>
<name>A0AAE0FU62_9CHLO</name>
<dbReference type="PANTHER" id="PTHR47862">
    <property type="entry name" value="PEPTIDYL-PROLYL CIS-TRANS ISOMERASE FKBP18, CHLOROPLASTIC"/>
    <property type="match status" value="1"/>
</dbReference>
<dbReference type="SUPFAM" id="SSF54534">
    <property type="entry name" value="FKBP-like"/>
    <property type="match status" value="1"/>
</dbReference>